<gene>
    <name evidence="2" type="ORF">BN1708_003009</name>
</gene>
<keyword evidence="3" id="KW-1185">Reference proteome</keyword>
<proteinExistence type="predicted"/>
<protein>
    <submittedName>
        <fullName evidence="2">Uncharacterized protein</fullName>
    </submittedName>
</protein>
<evidence type="ECO:0000256" key="1">
    <source>
        <dbReference type="SAM" id="MobiDB-lite"/>
    </source>
</evidence>
<name>A0A0G4L6V8_VERLO</name>
<organism evidence="2 3">
    <name type="scientific">Verticillium longisporum</name>
    <name type="common">Verticillium dahliae var. longisporum</name>
    <dbReference type="NCBI Taxonomy" id="100787"/>
    <lineage>
        <taxon>Eukaryota</taxon>
        <taxon>Fungi</taxon>
        <taxon>Dikarya</taxon>
        <taxon>Ascomycota</taxon>
        <taxon>Pezizomycotina</taxon>
        <taxon>Sordariomycetes</taxon>
        <taxon>Hypocreomycetidae</taxon>
        <taxon>Glomerellales</taxon>
        <taxon>Plectosphaerellaceae</taxon>
        <taxon>Verticillium</taxon>
    </lineage>
</organism>
<feature type="region of interest" description="Disordered" evidence="1">
    <location>
        <begin position="1"/>
        <end position="20"/>
    </location>
</feature>
<accession>A0A0G4L6V8</accession>
<dbReference type="Proteomes" id="UP000044602">
    <property type="component" value="Unassembled WGS sequence"/>
</dbReference>
<evidence type="ECO:0000313" key="3">
    <source>
        <dbReference type="Proteomes" id="UP000044602"/>
    </source>
</evidence>
<feature type="non-terminal residue" evidence="2">
    <location>
        <position position="1"/>
    </location>
</feature>
<reference evidence="2 3" key="1">
    <citation type="submission" date="2015-05" db="EMBL/GenBank/DDBJ databases">
        <authorList>
            <person name="Wang D.B."/>
            <person name="Wang M."/>
        </authorList>
    </citation>
    <scope>NUCLEOTIDE SEQUENCE [LARGE SCALE GENOMIC DNA]</scope>
    <source>
        <strain evidence="2">VL1</strain>
    </source>
</reference>
<dbReference type="AlphaFoldDB" id="A0A0G4L6V8"/>
<sequence>VTAPGAASERPAAHAAQDRSKTWILHQTPIATEAITSRLISISNKIGILHARSSFTSMHLSEENYEAAADDSGDHPPLHLASQAEEVISKRVSGTPK</sequence>
<evidence type="ECO:0000313" key="2">
    <source>
        <dbReference type="EMBL" id="CRK17728.1"/>
    </source>
</evidence>
<dbReference type="EMBL" id="CVQH01008890">
    <property type="protein sequence ID" value="CRK17728.1"/>
    <property type="molecule type" value="Genomic_DNA"/>
</dbReference>